<dbReference type="InterPro" id="IPR007466">
    <property type="entry name" value="Peptidyl-Arg-deiminase_porph"/>
</dbReference>
<proteinExistence type="predicted"/>
<evidence type="ECO:0000313" key="4">
    <source>
        <dbReference type="Proteomes" id="UP001149165"/>
    </source>
</evidence>
<organism evidence="3 4">
    <name type="scientific">Penicillium angulare</name>
    <dbReference type="NCBI Taxonomy" id="116970"/>
    <lineage>
        <taxon>Eukaryota</taxon>
        <taxon>Fungi</taxon>
        <taxon>Dikarya</taxon>
        <taxon>Ascomycota</taxon>
        <taxon>Pezizomycotina</taxon>
        <taxon>Eurotiomycetes</taxon>
        <taxon>Eurotiomycetidae</taxon>
        <taxon>Eurotiales</taxon>
        <taxon>Aspergillaceae</taxon>
        <taxon>Penicillium</taxon>
    </lineage>
</organism>
<keyword evidence="2" id="KW-0732">Signal</keyword>
<dbReference type="AlphaFoldDB" id="A0A9W9K5U8"/>
<accession>A0A9W9K5U8</accession>
<dbReference type="Pfam" id="PF04371">
    <property type="entry name" value="PAD_porph"/>
    <property type="match status" value="1"/>
</dbReference>
<name>A0A9W9K5U8_9EURO</name>
<dbReference type="OrthoDB" id="544103at2759"/>
<reference evidence="3" key="2">
    <citation type="journal article" date="2023" name="IMA Fungus">
        <title>Comparative genomic study of the Penicillium genus elucidates a diverse pangenome and 15 lateral gene transfer events.</title>
        <authorList>
            <person name="Petersen C."/>
            <person name="Sorensen T."/>
            <person name="Nielsen M.R."/>
            <person name="Sondergaard T.E."/>
            <person name="Sorensen J.L."/>
            <person name="Fitzpatrick D.A."/>
            <person name="Frisvad J.C."/>
            <person name="Nielsen K.L."/>
        </authorList>
    </citation>
    <scope>NUCLEOTIDE SEQUENCE</scope>
    <source>
        <strain evidence="3">IBT 30069</strain>
    </source>
</reference>
<dbReference type="GO" id="GO:0004668">
    <property type="term" value="F:protein-arginine deiminase activity"/>
    <property type="evidence" value="ECO:0007669"/>
    <property type="project" value="InterPro"/>
</dbReference>
<dbReference type="EMBL" id="JAPQKH010000006">
    <property type="protein sequence ID" value="KAJ5093885.1"/>
    <property type="molecule type" value="Genomic_DNA"/>
</dbReference>
<dbReference type="GO" id="GO:0047632">
    <property type="term" value="F:agmatine deiminase activity"/>
    <property type="evidence" value="ECO:0007669"/>
    <property type="project" value="TreeGrafter"/>
</dbReference>
<reference evidence="3" key="1">
    <citation type="submission" date="2022-11" db="EMBL/GenBank/DDBJ databases">
        <authorList>
            <person name="Petersen C."/>
        </authorList>
    </citation>
    <scope>NUCLEOTIDE SEQUENCE</scope>
    <source>
        <strain evidence="3">IBT 30069</strain>
    </source>
</reference>
<evidence type="ECO:0000256" key="2">
    <source>
        <dbReference type="SAM" id="SignalP"/>
    </source>
</evidence>
<dbReference type="Gene3D" id="3.75.10.10">
    <property type="entry name" value="L-arginine/glycine Amidinotransferase, Chain A"/>
    <property type="match status" value="1"/>
</dbReference>
<gene>
    <name evidence="3" type="ORF">N7456_009746</name>
</gene>
<dbReference type="SUPFAM" id="SSF55909">
    <property type="entry name" value="Pentein"/>
    <property type="match status" value="1"/>
</dbReference>
<comment type="caution">
    <text evidence="3">The sequence shown here is derived from an EMBL/GenBank/DDBJ whole genome shotgun (WGS) entry which is preliminary data.</text>
</comment>
<evidence type="ECO:0000313" key="3">
    <source>
        <dbReference type="EMBL" id="KAJ5093885.1"/>
    </source>
</evidence>
<evidence type="ECO:0008006" key="5">
    <source>
        <dbReference type="Google" id="ProtNLM"/>
    </source>
</evidence>
<dbReference type="GO" id="GO:0009446">
    <property type="term" value="P:putrescine biosynthetic process"/>
    <property type="evidence" value="ECO:0007669"/>
    <property type="project" value="InterPro"/>
</dbReference>
<keyword evidence="4" id="KW-1185">Reference proteome</keyword>
<keyword evidence="1" id="KW-0378">Hydrolase</keyword>
<dbReference type="PANTHER" id="PTHR31377">
    <property type="entry name" value="AGMATINE DEIMINASE-RELATED"/>
    <property type="match status" value="1"/>
</dbReference>
<protein>
    <recommendedName>
        <fullName evidence="5">Peptidyl-arginine deiminase, Porphyromonas-type</fullName>
    </recommendedName>
</protein>
<sequence length="354" mass="38814">MKSLSLQLGLGVVSTLASVHAFYMPAESELHERTIMAWPGNTHPYYAGHTGSLSLTLLVSSEQAADAQNRAQHSGQYGVKVTVTDQYDLEPWMRDTAPLFVFDEEQQSDRYGLDFSFNDWGGRFPSNNDNFARKFLADSRIPLVKAYITADGGALEIDGNGTLIAARTPILDSNRNPSMSQKAIEKELQRVLGVSKVIWIPGVKNPDVLDDHIDGLARFVAPGKIVLSRPTPCSGVWAEAYYEAKRVLSQAIDAEGRSFELIDLPEAPADNAYMITSYVNFYLVNGAVISPAFGVPEFDEAAKDILQNLFPDRKVVQVYIPEIALSDGGIHCMTQQIPAGGKENNPACLKADCR</sequence>
<feature type="signal peptide" evidence="2">
    <location>
        <begin position="1"/>
        <end position="21"/>
    </location>
</feature>
<dbReference type="PANTHER" id="PTHR31377:SF0">
    <property type="entry name" value="AGMATINE DEIMINASE-RELATED"/>
    <property type="match status" value="1"/>
</dbReference>
<feature type="chain" id="PRO_5040840271" description="Peptidyl-arginine deiminase, Porphyromonas-type" evidence="2">
    <location>
        <begin position="22"/>
        <end position="354"/>
    </location>
</feature>
<evidence type="ECO:0000256" key="1">
    <source>
        <dbReference type="ARBA" id="ARBA00022801"/>
    </source>
</evidence>
<dbReference type="Proteomes" id="UP001149165">
    <property type="component" value="Unassembled WGS sequence"/>
</dbReference>